<evidence type="ECO:0000313" key="2">
    <source>
        <dbReference type="EMBL" id="QHS93538.1"/>
    </source>
</evidence>
<evidence type="ECO:0000256" key="1">
    <source>
        <dbReference type="SAM" id="MobiDB-lite"/>
    </source>
</evidence>
<feature type="region of interest" description="Disordered" evidence="1">
    <location>
        <begin position="1"/>
        <end position="27"/>
    </location>
</feature>
<feature type="compositionally biased region" description="Acidic residues" evidence="1">
    <location>
        <begin position="1"/>
        <end position="13"/>
    </location>
</feature>
<feature type="compositionally biased region" description="Basic residues" evidence="1">
    <location>
        <begin position="80"/>
        <end position="89"/>
    </location>
</feature>
<feature type="region of interest" description="Disordered" evidence="1">
    <location>
        <begin position="70"/>
        <end position="94"/>
    </location>
</feature>
<protein>
    <submittedName>
        <fullName evidence="2">Uncharacterized protein</fullName>
    </submittedName>
</protein>
<sequence>MSPVQAEDEEDEDQRIRSRSPSPDIQRTLDDLVHTNNCLVRSNAKLVETNQMLVERLLATKQNFPEPVVTYASPSLSSRPSKKRKKKRSSSGFDIGPDDREDVLRIMQMLFWFDTKQAILPMWPVNGQRVAVFPHILSMFHRHVYEESLQIKHIQQMLKAYFDAKRCFADEKTLEPHLPVVGRGVMLFLPAKMLIKMSKFYAQHPTDVTCAQKEPLEAHQALVKRIQADTKAAAEKAAKDDSNRVRVVKIYTGTTDAKKISLAAPVTTEQLAGAWEDFDAIVELRKDSTALDHQHHVAWDVAKHCFCDQKTAL</sequence>
<dbReference type="AlphaFoldDB" id="A0A6C0BQ71"/>
<dbReference type="EMBL" id="MN739207">
    <property type="protein sequence ID" value="QHS93538.1"/>
    <property type="molecule type" value="Genomic_DNA"/>
</dbReference>
<proteinExistence type="predicted"/>
<organism evidence="2">
    <name type="scientific">viral metagenome</name>
    <dbReference type="NCBI Taxonomy" id="1070528"/>
    <lineage>
        <taxon>unclassified sequences</taxon>
        <taxon>metagenomes</taxon>
        <taxon>organismal metagenomes</taxon>
    </lineage>
</organism>
<name>A0A6C0BQ71_9ZZZZ</name>
<reference evidence="2" key="1">
    <citation type="journal article" date="2020" name="Nature">
        <title>Giant virus diversity and host interactions through global metagenomics.</title>
        <authorList>
            <person name="Schulz F."/>
            <person name="Roux S."/>
            <person name="Paez-Espino D."/>
            <person name="Jungbluth S."/>
            <person name="Walsh D.A."/>
            <person name="Denef V.J."/>
            <person name="McMahon K.D."/>
            <person name="Konstantinidis K.T."/>
            <person name="Eloe-Fadrosh E.A."/>
            <person name="Kyrpides N.C."/>
            <person name="Woyke T."/>
        </authorList>
    </citation>
    <scope>NUCLEOTIDE SEQUENCE</scope>
    <source>
        <strain evidence="2">GVMAG-M-3300018080-19</strain>
    </source>
</reference>
<accession>A0A6C0BQ71</accession>